<protein>
    <submittedName>
        <fullName evidence="2">STM3941 family protein</fullName>
    </submittedName>
</protein>
<dbReference type="InterPro" id="IPR048136">
    <property type="entry name" value="STM3941-like"/>
</dbReference>
<keyword evidence="3" id="KW-1185">Reference proteome</keyword>
<keyword evidence="1" id="KW-1133">Transmembrane helix</keyword>
<sequence>MEKIEIYSSKKKSLVLLLGAIVFVALGFWLVIEAENFTGWRARNPMLTRGIGVASILFFGLGAFIALKRVIKSEIALIIAPEGLNVNPKKSLTDYIKWSEISGFDEISIQSTRIIIIGVKDSDYWLEKETNGFKRKLMQFNIKNYNSPFNISASGLTIASDELIATLIEYYEHYKNES</sequence>
<evidence type="ECO:0000256" key="1">
    <source>
        <dbReference type="SAM" id="Phobius"/>
    </source>
</evidence>
<gene>
    <name evidence="2" type="ORF">WFZ86_03555</name>
</gene>
<keyword evidence="1" id="KW-0812">Transmembrane</keyword>
<dbReference type="Proteomes" id="UP001468798">
    <property type="component" value="Unassembled WGS sequence"/>
</dbReference>
<keyword evidence="1" id="KW-0472">Membrane</keyword>
<dbReference type="RefSeq" id="WP_342690656.1">
    <property type="nucleotide sequence ID" value="NZ_JBCGDP010000003.1"/>
</dbReference>
<proteinExistence type="predicted"/>
<feature type="transmembrane region" description="Helical" evidence="1">
    <location>
        <begin position="47"/>
        <end position="67"/>
    </location>
</feature>
<comment type="caution">
    <text evidence="2">The sequence shown here is derived from an EMBL/GenBank/DDBJ whole genome shotgun (WGS) entry which is preliminary data.</text>
</comment>
<name>A0ABU9NK01_9FLAO</name>
<evidence type="ECO:0000313" key="2">
    <source>
        <dbReference type="EMBL" id="MEM0575562.1"/>
    </source>
</evidence>
<organism evidence="2 3">
    <name type="scientific">Flavobacterium polysaccharolyticum</name>
    <dbReference type="NCBI Taxonomy" id="3133148"/>
    <lineage>
        <taxon>Bacteria</taxon>
        <taxon>Pseudomonadati</taxon>
        <taxon>Bacteroidota</taxon>
        <taxon>Flavobacteriia</taxon>
        <taxon>Flavobacteriales</taxon>
        <taxon>Flavobacteriaceae</taxon>
        <taxon>Flavobacterium</taxon>
    </lineage>
</organism>
<accession>A0ABU9NK01</accession>
<dbReference type="NCBIfam" id="NF041635">
    <property type="entry name" value="STM3941_fam"/>
    <property type="match status" value="1"/>
</dbReference>
<dbReference type="EMBL" id="JBCGDP010000003">
    <property type="protein sequence ID" value="MEM0575562.1"/>
    <property type="molecule type" value="Genomic_DNA"/>
</dbReference>
<evidence type="ECO:0000313" key="3">
    <source>
        <dbReference type="Proteomes" id="UP001468798"/>
    </source>
</evidence>
<reference evidence="2 3" key="1">
    <citation type="submission" date="2024-03" db="EMBL/GenBank/DDBJ databases">
        <title>Two novel species of the genus Flavobacterium exhibiting potentially degradation of complex polysaccharides.</title>
        <authorList>
            <person name="Lian X."/>
        </authorList>
    </citation>
    <scope>NUCLEOTIDE SEQUENCE [LARGE SCALE GENOMIC DNA]</scope>
    <source>
        <strain evidence="2 3">N6</strain>
    </source>
</reference>
<feature type="transmembrane region" description="Helical" evidence="1">
    <location>
        <begin position="12"/>
        <end position="32"/>
    </location>
</feature>